<dbReference type="EC" id="2.4.1.-" evidence="4"/>
<dbReference type="STRING" id="3469.A0A4Y7IFV9"/>
<organism evidence="5 6">
    <name type="scientific">Papaver somniferum</name>
    <name type="common">Opium poppy</name>
    <dbReference type="NCBI Taxonomy" id="3469"/>
    <lineage>
        <taxon>Eukaryota</taxon>
        <taxon>Viridiplantae</taxon>
        <taxon>Streptophyta</taxon>
        <taxon>Embryophyta</taxon>
        <taxon>Tracheophyta</taxon>
        <taxon>Spermatophyta</taxon>
        <taxon>Magnoliopsida</taxon>
        <taxon>Ranunculales</taxon>
        <taxon>Papaveraceae</taxon>
        <taxon>Papaveroideae</taxon>
        <taxon>Papaver</taxon>
    </lineage>
</organism>
<dbReference type="InterPro" id="IPR002213">
    <property type="entry name" value="UDP_glucos_trans"/>
</dbReference>
<dbReference type="PROSITE" id="PS00375">
    <property type="entry name" value="UDPGT"/>
    <property type="match status" value="1"/>
</dbReference>
<evidence type="ECO:0000256" key="3">
    <source>
        <dbReference type="RuleBase" id="RU003718"/>
    </source>
</evidence>
<dbReference type="OMA" id="RETEGMY"/>
<dbReference type="OrthoDB" id="5835829at2759"/>
<dbReference type="GO" id="GO:0035251">
    <property type="term" value="F:UDP-glucosyltransferase activity"/>
    <property type="evidence" value="ECO:0007669"/>
    <property type="project" value="InterPro"/>
</dbReference>
<dbReference type="AlphaFoldDB" id="A0A4Y7IFV9"/>
<dbReference type="SUPFAM" id="SSF53756">
    <property type="entry name" value="UDP-Glycosyltransferase/glycogen phosphorylase"/>
    <property type="match status" value="1"/>
</dbReference>
<evidence type="ECO:0000313" key="5">
    <source>
        <dbReference type="EMBL" id="RZC46591.1"/>
    </source>
</evidence>
<evidence type="ECO:0000313" key="6">
    <source>
        <dbReference type="Proteomes" id="UP000316621"/>
    </source>
</evidence>
<dbReference type="Gene3D" id="3.40.50.2000">
    <property type="entry name" value="Glycogen Phosphorylase B"/>
    <property type="match status" value="2"/>
</dbReference>
<accession>A0A4Y7IFV9</accession>
<dbReference type="InterPro" id="IPR035595">
    <property type="entry name" value="UDP_glycos_trans_CS"/>
</dbReference>
<proteinExistence type="inferred from homology"/>
<dbReference type="FunFam" id="3.40.50.2000:FF:000087">
    <property type="entry name" value="Glycosyltransferase"/>
    <property type="match status" value="1"/>
</dbReference>
<keyword evidence="6" id="KW-1185">Reference proteome</keyword>
<dbReference type="Proteomes" id="UP000316621">
    <property type="component" value="Chromosome 1"/>
</dbReference>
<protein>
    <recommendedName>
        <fullName evidence="4">Glycosyltransferase</fullName>
        <ecNumber evidence="4">2.4.1.-</ecNumber>
    </recommendedName>
</protein>
<gene>
    <name evidence="5" type="ORF">C5167_039537</name>
</gene>
<comment type="similarity">
    <text evidence="1 3">Belongs to the UDP-glycosyltransferase family.</text>
</comment>
<dbReference type="Pfam" id="PF00201">
    <property type="entry name" value="UDPGT"/>
    <property type="match status" value="1"/>
</dbReference>
<keyword evidence="3" id="KW-0328">Glycosyltransferase</keyword>
<dbReference type="CDD" id="cd03784">
    <property type="entry name" value="GT1_Gtf-like"/>
    <property type="match status" value="1"/>
</dbReference>
<evidence type="ECO:0000256" key="1">
    <source>
        <dbReference type="ARBA" id="ARBA00009995"/>
    </source>
</evidence>
<keyword evidence="2 3" id="KW-0808">Transferase</keyword>
<sequence length="468" mass="53494">MDDDQPSCLHIAMYPWFAYGHLSPFLSLSNKLAERGHRISFLLPDKTQSKLDLLNFHPNLIEFIPLILPAIEGLPPGSETTAEIPVELHHLLMAAMDATKPQVKTALSRLKPDYIFYDFTHWLPRMASKFGVKSVHYCTTSMAAISYLLVPATNKIEKGIDAQITEDEWMQQPPGFPPSSIRLHRHEAKAMNFITYRDYGNISFHERLSLSFKNADALSFRSSRELEGRFVDFIGDRYGKQVLLSGPLLPKPPSFKLEKKWDKWLNQFEPRSVIFCSFGSECHMEKDQFQELLLGFELTDMPFFLALKTPLGALTMDEALPRGYKERIEDRGMLENGWVQQQLIIAHPSVGCFVSHCGLSSVTETLVNNPQLVLLPNAGDQYIIARLLAEDLKVGVEVEKREDNGWFTKESICKAIFTVMDDDNEIGKVVRENRLKMKELLVRDGFGDDYVTDFIEQLRDVDEDPFRD</sequence>
<evidence type="ECO:0000256" key="4">
    <source>
        <dbReference type="RuleBase" id="RU362057"/>
    </source>
</evidence>
<dbReference type="EMBL" id="CM010715">
    <property type="protein sequence ID" value="RZC46591.1"/>
    <property type="molecule type" value="Genomic_DNA"/>
</dbReference>
<dbReference type="PANTHER" id="PTHR48049">
    <property type="entry name" value="GLYCOSYLTRANSFERASE"/>
    <property type="match status" value="1"/>
</dbReference>
<dbReference type="FunFam" id="3.40.50.2000:FF:000037">
    <property type="entry name" value="Glycosyltransferase"/>
    <property type="match status" value="1"/>
</dbReference>
<dbReference type="InterPro" id="IPR050481">
    <property type="entry name" value="UDP-glycosyltransf_plant"/>
</dbReference>
<reference evidence="5 6" key="1">
    <citation type="journal article" date="2018" name="Science">
        <title>The opium poppy genome and morphinan production.</title>
        <authorList>
            <person name="Guo L."/>
            <person name="Winzer T."/>
            <person name="Yang X."/>
            <person name="Li Y."/>
            <person name="Ning Z."/>
            <person name="He Z."/>
            <person name="Teodor R."/>
            <person name="Lu Y."/>
            <person name="Bowser T.A."/>
            <person name="Graham I.A."/>
            <person name="Ye K."/>
        </authorList>
    </citation>
    <scope>NUCLEOTIDE SEQUENCE [LARGE SCALE GENOMIC DNA]</scope>
    <source>
        <strain evidence="6">cv. HN1</strain>
        <tissue evidence="5">Leaves</tissue>
    </source>
</reference>
<evidence type="ECO:0000256" key="2">
    <source>
        <dbReference type="ARBA" id="ARBA00022679"/>
    </source>
</evidence>
<dbReference type="PANTHER" id="PTHR48049:SF34">
    <property type="entry name" value="UDP-GLYCOSYLTRANSFERASE 79B30-LIKE"/>
    <property type="match status" value="1"/>
</dbReference>
<name>A0A4Y7IFV9_PAPSO</name>
<dbReference type="Gramene" id="RZC46591">
    <property type="protein sequence ID" value="RZC46591"/>
    <property type="gene ID" value="C5167_039537"/>
</dbReference>